<gene>
    <name evidence="2" type="ORF">CCACVL1_22480</name>
    <name evidence="1" type="ORF">CCACVL1_25686</name>
</gene>
<feature type="non-terminal residue" evidence="1">
    <location>
        <position position="1"/>
    </location>
</feature>
<organism evidence="1 3">
    <name type="scientific">Corchorus capsularis</name>
    <name type="common">Jute</name>
    <dbReference type="NCBI Taxonomy" id="210143"/>
    <lineage>
        <taxon>Eukaryota</taxon>
        <taxon>Viridiplantae</taxon>
        <taxon>Streptophyta</taxon>
        <taxon>Embryophyta</taxon>
        <taxon>Tracheophyta</taxon>
        <taxon>Spermatophyta</taxon>
        <taxon>Magnoliopsida</taxon>
        <taxon>eudicotyledons</taxon>
        <taxon>Gunneridae</taxon>
        <taxon>Pentapetalae</taxon>
        <taxon>rosids</taxon>
        <taxon>malvids</taxon>
        <taxon>Malvales</taxon>
        <taxon>Malvaceae</taxon>
        <taxon>Grewioideae</taxon>
        <taxon>Apeibeae</taxon>
        <taxon>Corchorus</taxon>
    </lineage>
</organism>
<accession>A0A1R3GIC3</accession>
<evidence type="ECO:0000313" key="1">
    <source>
        <dbReference type="EMBL" id="OMO57770.1"/>
    </source>
</evidence>
<keyword evidence="3" id="KW-1185">Reference proteome</keyword>
<dbReference type="EMBL" id="AWWV01013032">
    <property type="protein sequence ID" value="OMO63102.1"/>
    <property type="molecule type" value="Genomic_DNA"/>
</dbReference>
<dbReference type="Proteomes" id="UP000188268">
    <property type="component" value="Unassembled WGS sequence"/>
</dbReference>
<dbReference type="EMBL" id="AWWV01014298">
    <property type="protein sequence ID" value="OMO57770.1"/>
    <property type="molecule type" value="Genomic_DNA"/>
</dbReference>
<evidence type="ECO:0000313" key="2">
    <source>
        <dbReference type="EMBL" id="OMO63102.1"/>
    </source>
</evidence>
<protein>
    <submittedName>
        <fullName evidence="1">Uncharacterized protein</fullName>
    </submittedName>
</protein>
<comment type="caution">
    <text evidence="1">The sequence shown here is derived from an EMBL/GenBank/DDBJ whole genome shotgun (WGS) entry which is preliminary data.</text>
</comment>
<sequence length="19" mass="2216">VVEVKDKDQRELTAVDESR</sequence>
<reference evidence="1 3" key="1">
    <citation type="submission" date="2013-09" db="EMBL/GenBank/DDBJ databases">
        <title>Corchorus capsularis genome sequencing.</title>
        <authorList>
            <person name="Alam M."/>
            <person name="Haque M.S."/>
            <person name="Islam M.S."/>
            <person name="Emdad E.M."/>
            <person name="Islam M.M."/>
            <person name="Ahmed B."/>
            <person name="Halim A."/>
            <person name="Hossen Q.M.M."/>
            <person name="Hossain M.Z."/>
            <person name="Ahmed R."/>
            <person name="Khan M.M."/>
            <person name="Islam R."/>
            <person name="Rashid M.M."/>
            <person name="Khan S.A."/>
            <person name="Rahman M.S."/>
            <person name="Alam M."/>
        </authorList>
    </citation>
    <scope>NUCLEOTIDE SEQUENCE [LARGE SCALE GENOMIC DNA]</scope>
    <source>
        <strain evidence="3">cv. CVL-1</strain>
        <tissue evidence="1">Whole seedling</tissue>
    </source>
</reference>
<evidence type="ECO:0000313" key="3">
    <source>
        <dbReference type="Proteomes" id="UP000188268"/>
    </source>
</evidence>
<dbReference type="AlphaFoldDB" id="A0A1R3GIC3"/>
<proteinExistence type="predicted"/>
<name>A0A1R3GIC3_COCAP</name>